<dbReference type="Proteomes" id="UP001140076">
    <property type="component" value="Unassembled WGS sequence"/>
</dbReference>
<evidence type="ECO:0000256" key="2">
    <source>
        <dbReference type="SAM" id="MobiDB-lite"/>
    </source>
</evidence>
<reference evidence="4" key="1">
    <citation type="submission" date="2021-10" db="EMBL/GenBank/DDBJ databases">
        <title>Streptomonospora sp. nov., isolated from mangrove soil.</title>
        <authorList>
            <person name="Chen X."/>
            <person name="Ge X."/>
            <person name="Liu W."/>
        </authorList>
    </citation>
    <scope>NUCLEOTIDE SEQUENCE</scope>
    <source>
        <strain evidence="4">S1-112</strain>
    </source>
</reference>
<dbReference type="InterPro" id="IPR000383">
    <property type="entry name" value="Xaa-Pro-like_dom"/>
</dbReference>
<dbReference type="SUPFAM" id="SSF53474">
    <property type="entry name" value="alpha/beta-Hydrolases"/>
    <property type="match status" value="1"/>
</dbReference>
<comment type="caution">
    <text evidence="4">The sequence shown here is derived from an EMBL/GenBank/DDBJ whole genome shotgun (WGS) entry which is preliminary data.</text>
</comment>
<dbReference type="AlphaFoldDB" id="A0A9X3SEL6"/>
<evidence type="ECO:0000313" key="5">
    <source>
        <dbReference type="Proteomes" id="UP001140076"/>
    </source>
</evidence>
<dbReference type="InterPro" id="IPR013736">
    <property type="entry name" value="Xaa-Pro_dipept_C"/>
</dbReference>
<dbReference type="Gene3D" id="1.10.3020.10">
    <property type="entry name" value="alpha-amino acid ester hydrolase ( Helical cap domain)"/>
    <property type="match status" value="1"/>
</dbReference>
<sequence length="694" mass="77251">MREVTALPHAIKEEEHVWIPMPDGVRLSARIWRPASAEEEPVPGVLEYIPYRKRDLTSVRDSIHHPYIAGHGYACVRVDLRGTGDSEGVLADEYLEREQADAEAVIDWIAAQPWCDGNVGMMGISWGAFAALQVAARRPEHLKAIVIASFTDDRFADDMHYMGGCLLSDNLAEAGTMFAHGTCPPDPEIVGERWREMWTERLEGTRPWVLRWLEHQRRDDYWRHASVCQDYAAVACPVLASSGWADGYSNAVTRLLARLEVPRKGLIGPWSHKFPHLGEPGPAIGYLQEVVRWWDHWLKGVDNGVMDGPMLRAWMQDSVPPSTSYEERPGRWVGEPELPSPNVDVRAYPLSENRIEPSQAPPGSAAGGGPATELHAETGAEAAGGGLTVRSPLSVGQFAGKWASYNAPPDLPYDQREEDGGSLVFNTPVLAERTEILGAPVVELSVSADRPVAMVAARLSDVAPDGRATRVTYGLLNLTHRDSHDNPEPLEPGRRYRVRVQLNGVAQAFPAGHRIRLSLSSSYWPLAWPPPEPALLTVYPHESALLLPVRPLDAPQGTEPEPFGAPEGTPRASATRLEPDEHRWEVRRDLVDYRSALEIVKDNGTVRYDDVGMEVGRRAYEEYESFADDFTSARGESTWTMRFGRGDWQTTTVTRTVLSCTAEEFLVHATLDAYEGDRRVFSREWSETCPRDLL</sequence>
<keyword evidence="5" id="KW-1185">Reference proteome</keyword>
<protein>
    <submittedName>
        <fullName evidence="4">CocE/NonD family hydrolase</fullName>
    </submittedName>
</protein>
<dbReference type="SMART" id="SM00939">
    <property type="entry name" value="PepX_C"/>
    <property type="match status" value="1"/>
</dbReference>
<dbReference type="PANTHER" id="PTHR43056:SF10">
    <property type="entry name" value="COCE_NOND FAMILY, PUTATIVE (AFU_ORTHOLOGUE AFUA_7G00600)-RELATED"/>
    <property type="match status" value="1"/>
</dbReference>
<evidence type="ECO:0000259" key="3">
    <source>
        <dbReference type="SMART" id="SM00939"/>
    </source>
</evidence>
<feature type="region of interest" description="Disordered" evidence="2">
    <location>
        <begin position="553"/>
        <end position="574"/>
    </location>
</feature>
<dbReference type="Pfam" id="PF02129">
    <property type="entry name" value="Peptidase_S15"/>
    <property type="match status" value="1"/>
</dbReference>
<dbReference type="InterPro" id="IPR029058">
    <property type="entry name" value="AB_hydrolase_fold"/>
</dbReference>
<dbReference type="SUPFAM" id="SSF49785">
    <property type="entry name" value="Galactose-binding domain-like"/>
    <property type="match status" value="1"/>
</dbReference>
<dbReference type="InterPro" id="IPR050585">
    <property type="entry name" value="Xaa-Pro_dipeptidyl-ppase/CocE"/>
</dbReference>
<dbReference type="InterPro" id="IPR008979">
    <property type="entry name" value="Galactose-bd-like_sf"/>
</dbReference>
<dbReference type="RefSeq" id="WP_270073285.1">
    <property type="nucleotide sequence ID" value="NZ_JAJAQC010000029.1"/>
</dbReference>
<evidence type="ECO:0000313" key="4">
    <source>
        <dbReference type="EMBL" id="MDA0566023.1"/>
    </source>
</evidence>
<dbReference type="PANTHER" id="PTHR43056">
    <property type="entry name" value="PEPTIDASE S9 PROLYL OLIGOPEPTIDASE"/>
    <property type="match status" value="1"/>
</dbReference>
<name>A0A9X3SEL6_9ACTN</name>
<organism evidence="4 5">
    <name type="scientific">Streptomonospora mangrovi</name>
    <dbReference type="NCBI Taxonomy" id="2883123"/>
    <lineage>
        <taxon>Bacteria</taxon>
        <taxon>Bacillati</taxon>
        <taxon>Actinomycetota</taxon>
        <taxon>Actinomycetes</taxon>
        <taxon>Streptosporangiales</taxon>
        <taxon>Nocardiopsidaceae</taxon>
        <taxon>Streptomonospora</taxon>
    </lineage>
</organism>
<evidence type="ECO:0000256" key="1">
    <source>
        <dbReference type="ARBA" id="ARBA00022801"/>
    </source>
</evidence>
<dbReference type="EMBL" id="JAJAQC010000029">
    <property type="protein sequence ID" value="MDA0566023.1"/>
    <property type="molecule type" value="Genomic_DNA"/>
</dbReference>
<dbReference type="InterPro" id="IPR005674">
    <property type="entry name" value="CocE/Ser_esterase"/>
</dbReference>
<dbReference type="Gene3D" id="3.40.50.1820">
    <property type="entry name" value="alpha/beta hydrolase"/>
    <property type="match status" value="1"/>
</dbReference>
<feature type="domain" description="Xaa-Pro dipeptidyl-peptidase C-terminal" evidence="3">
    <location>
        <begin position="291"/>
        <end position="569"/>
    </location>
</feature>
<dbReference type="Gene3D" id="2.60.120.260">
    <property type="entry name" value="Galactose-binding domain-like"/>
    <property type="match status" value="1"/>
</dbReference>
<accession>A0A9X3SEL6</accession>
<dbReference type="GO" id="GO:0008239">
    <property type="term" value="F:dipeptidyl-peptidase activity"/>
    <property type="evidence" value="ECO:0007669"/>
    <property type="project" value="InterPro"/>
</dbReference>
<gene>
    <name evidence="4" type="ORF">LG943_17125</name>
</gene>
<keyword evidence="1 4" id="KW-0378">Hydrolase</keyword>
<dbReference type="Pfam" id="PF08530">
    <property type="entry name" value="PepX_C"/>
    <property type="match status" value="1"/>
</dbReference>
<dbReference type="NCBIfam" id="TIGR00976">
    <property type="entry name" value="CocE_NonD"/>
    <property type="match status" value="1"/>
</dbReference>
<proteinExistence type="predicted"/>